<keyword evidence="2" id="KW-1185">Reference proteome</keyword>
<dbReference type="SUPFAM" id="SSF54909">
    <property type="entry name" value="Dimeric alpha+beta barrel"/>
    <property type="match status" value="1"/>
</dbReference>
<organism evidence="1 2">
    <name type="scientific">Actinomadura adrarensis</name>
    <dbReference type="NCBI Taxonomy" id="1819600"/>
    <lineage>
        <taxon>Bacteria</taxon>
        <taxon>Bacillati</taxon>
        <taxon>Actinomycetota</taxon>
        <taxon>Actinomycetes</taxon>
        <taxon>Streptosporangiales</taxon>
        <taxon>Thermomonosporaceae</taxon>
        <taxon>Actinomadura</taxon>
    </lineage>
</organism>
<dbReference type="Proteomes" id="UP001597083">
    <property type="component" value="Unassembled WGS sequence"/>
</dbReference>
<name>A0ABW3CRD1_9ACTN</name>
<accession>A0ABW3CRD1</accession>
<evidence type="ECO:0000313" key="1">
    <source>
        <dbReference type="EMBL" id="MFD0857113.1"/>
    </source>
</evidence>
<dbReference type="InterPro" id="IPR011008">
    <property type="entry name" value="Dimeric_a/b-barrel"/>
</dbReference>
<reference evidence="2" key="1">
    <citation type="journal article" date="2019" name="Int. J. Syst. Evol. Microbiol.">
        <title>The Global Catalogue of Microorganisms (GCM) 10K type strain sequencing project: providing services to taxonomists for standard genome sequencing and annotation.</title>
        <authorList>
            <consortium name="The Broad Institute Genomics Platform"/>
            <consortium name="The Broad Institute Genome Sequencing Center for Infectious Disease"/>
            <person name="Wu L."/>
            <person name="Ma J."/>
        </authorList>
    </citation>
    <scope>NUCLEOTIDE SEQUENCE [LARGE SCALE GENOMIC DNA]</scope>
    <source>
        <strain evidence="2">JCM 31696</strain>
    </source>
</reference>
<sequence length="106" mass="11607">MGKTILHVESRPAGPDQAAEFNRWYDEVHLPQMLSIDGVVTARRYAPTEARGPYIAIYEIEGDPDAVLADVGAAATDGRLTMSDAVQTDPRPKIRVMKLITDTVPD</sequence>
<gene>
    <name evidence="1" type="ORF">ACFQ07_33205</name>
</gene>
<dbReference type="EMBL" id="JBHTIR010004359">
    <property type="protein sequence ID" value="MFD0857113.1"/>
    <property type="molecule type" value="Genomic_DNA"/>
</dbReference>
<evidence type="ECO:0008006" key="3">
    <source>
        <dbReference type="Google" id="ProtNLM"/>
    </source>
</evidence>
<proteinExistence type="predicted"/>
<evidence type="ECO:0000313" key="2">
    <source>
        <dbReference type="Proteomes" id="UP001597083"/>
    </source>
</evidence>
<protein>
    <recommendedName>
        <fullName evidence="3">EthD family reductase</fullName>
    </recommendedName>
</protein>
<comment type="caution">
    <text evidence="1">The sequence shown here is derived from an EMBL/GenBank/DDBJ whole genome shotgun (WGS) entry which is preliminary data.</text>
</comment>